<dbReference type="RefSeq" id="WP_099646168.1">
    <property type="nucleotide sequence ID" value="NZ_KZ319290.1"/>
</dbReference>
<dbReference type="Pfam" id="PF13585">
    <property type="entry name" value="CHU_C"/>
    <property type="match status" value="1"/>
</dbReference>
<protein>
    <recommendedName>
        <fullName evidence="3">Ig-like domain-containing protein</fullName>
    </recommendedName>
</protein>
<dbReference type="AlphaFoldDB" id="A0A2G1VRB2"/>
<dbReference type="Proteomes" id="UP000229433">
    <property type="component" value="Unassembled WGS sequence"/>
</dbReference>
<keyword evidence="2" id="KW-1185">Reference proteome</keyword>
<dbReference type="SUPFAM" id="SSF63825">
    <property type="entry name" value="YWTD domain"/>
    <property type="match status" value="1"/>
</dbReference>
<reference evidence="1 2" key="1">
    <citation type="submission" date="2017-08" db="EMBL/GenBank/DDBJ databases">
        <title>The whole genome shortgun sequences of strain Leeuwenhoekiella nanhaiensis G18 from the South China Sea.</title>
        <authorList>
            <person name="Liu Q."/>
        </authorList>
    </citation>
    <scope>NUCLEOTIDE SEQUENCE [LARGE SCALE GENOMIC DNA]</scope>
    <source>
        <strain evidence="1 2">G18</strain>
    </source>
</reference>
<sequence length="530" mass="58044">MLRIILILGFWFLTSALKAQTRNSAYLSLSDGSIVLADFDNCTVEELISPGNIVLFDIAEGPTERSLYGIYQQSLFLIDLDASTITELGEFTSSSAGLTNFNSLVKDADGSLLTVSEDRNGSLLRIDPNTLEATFLGATNYASGGDLTFIDGDLYLSAVGDDLVKINIANPGASQLIGNMNASGFSTIYGVVSVVSGEPCIGNIDYTMIATGGGSVRSVDTATGTTSPLCPDLLNGRSIFGAAEVTVASICRMTLSLQPVGPVCAGENFTVSAQIDPEIPFGEYTYEWYDADDTVLLSTEPVFSGSLNETTNLRCVVTDTDRVGEFKSVEASLTVEVDQAPLLNEIADSRVVEAFRFPQITGQNLPETLRFYTQPFGQGNSFNPGDEIYYSEFDVYSITFYVYAENDLMCADEISFLVTIFPEGTEIPDDDVLEPPFQDGIPFLIPTYFTPNSDGYHDLWELKIAEGIEVTGVYIFDRFGKLLKQLDAVNPLWDGTYRGKNMPGTDYWYLISYRQEEKKLELKGHFTLKR</sequence>
<evidence type="ECO:0000313" key="1">
    <source>
        <dbReference type="EMBL" id="PHQ29317.1"/>
    </source>
</evidence>
<dbReference type="InterPro" id="IPR026341">
    <property type="entry name" value="T9SS_type_B"/>
</dbReference>
<dbReference type="OrthoDB" id="2582440at2"/>
<evidence type="ECO:0008006" key="3">
    <source>
        <dbReference type="Google" id="ProtNLM"/>
    </source>
</evidence>
<comment type="caution">
    <text evidence="1">The sequence shown here is derived from an EMBL/GenBank/DDBJ whole genome shotgun (WGS) entry which is preliminary data.</text>
</comment>
<organism evidence="1 2">
    <name type="scientific">Leeuwenhoekiella nanhaiensis</name>
    <dbReference type="NCBI Taxonomy" id="1655491"/>
    <lineage>
        <taxon>Bacteria</taxon>
        <taxon>Pseudomonadati</taxon>
        <taxon>Bacteroidota</taxon>
        <taxon>Flavobacteriia</taxon>
        <taxon>Flavobacteriales</taxon>
        <taxon>Flavobacteriaceae</taxon>
        <taxon>Leeuwenhoekiella</taxon>
    </lineage>
</organism>
<gene>
    <name evidence="1" type="ORF">CJ305_10240</name>
</gene>
<evidence type="ECO:0000313" key="2">
    <source>
        <dbReference type="Proteomes" id="UP000229433"/>
    </source>
</evidence>
<name>A0A2G1VRB2_9FLAO</name>
<dbReference type="EMBL" id="NQXA01000007">
    <property type="protein sequence ID" value="PHQ29317.1"/>
    <property type="molecule type" value="Genomic_DNA"/>
</dbReference>
<proteinExistence type="predicted"/>
<accession>A0A2G1VRB2</accession>
<dbReference type="NCBIfam" id="TIGR04131">
    <property type="entry name" value="Bac_Flav_CTERM"/>
    <property type="match status" value="1"/>
</dbReference>